<name>A0A1F6NKB7_9BACT</name>
<feature type="transmembrane region" description="Helical" evidence="1">
    <location>
        <begin position="12"/>
        <end position="32"/>
    </location>
</feature>
<comment type="caution">
    <text evidence="2">The sequence shown here is derived from an EMBL/GenBank/DDBJ whole genome shotgun (WGS) entry which is preliminary data.</text>
</comment>
<dbReference type="InterPro" id="IPR014717">
    <property type="entry name" value="Transl_elong_EF1B/ribsomal_bS6"/>
</dbReference>
<evidence type="ECO:0000313" key="2">
    <source>
        <dbReference type="EMBL" id="OGH84285.1"/>
    </source>
</evidence>
<dbReference type="Proteomes" id="UP000177803">
    <property type="component" value="Unassembled WGS sequence"/>
</dbReference>
<dbReference type="Gene3D" id="3.30.70.60">
    <property type="match status" value="1"/>
</dbReference>
<gene>
    <name evidence="2" type="ORF">A2261_00870</name>
</gene>
<dbReference type="AlphaFoldDB" id="A0A1F6NKB7"/>
<evidence type="ECO:0000256" key="1">
    <source>
        <dbReference type="SAM" id="Phobius"/>
    </source>
</evidence>
<sequence length="182" mass="20842">MRTDNLTNEQKHALILGGFCVLAAIILGGIIYPTVNYIHKINADTYQLRLYLEKKYENVMKLHTSKEQVWNIKDKVASYEKFLYSTGDELKLITLLENMADSYQIQQSINNTNLDKIAGRQIEFNLSANGKYTQLLKYLDALEHSTYLFNITNLNILPIKNRDGSAIDTVTAHFTLSLYVSQ</sequence>
<proteinExistence type="predicted"/>
<keyword evidence="1" id="KW-1133">Transmembrane helix</keyword>
<protein>
    <recommendedName>
        <fullName evidence="4">Pilus assembly protein PilO</fullName>
    </recommendedName>
</protein>
<evidence type="ECO:0008006" key="4">
    <source>
        <dbReference type="Google" id="ProtNLM"/>
    </source>
</evidence>
<keyword evidence="1" id="KW-0812">Transmembrane</keyword>
<reference evidence="2 3" key="1">
    <citation type="journal article" date="2016" name="Nat. Commun.">
        <title>Thousands of microbial genomes shed light on interconnected biogeochemical processes in an aquifer system.</title>
        <authorList>
            <person name="Anantharaman K."/>
            <person name="Brown C.T."/>
            <person name="Hug L.A."/>
            <person name="Sharon I."/>
            <person name="Castelle C.J."/>
            <person name="Probst A.J."/>
            <person name="Thomas B.C."/>
            <person name="Singh A."/>
            <person name="Wilkins M.J."/>
            <person name="Karaoz U."/>
            <person name="Brodie E.L."/>
            <person name="Williams K.H."/>
            <person name="Hubbard S.S."/>
            <person name="Banfield J.F."/>
        </authorList>
    </citation>
    <scope>NUCLEOTIDE SEQUENCE [LARGE SCALE GENOMIC DNA]</scope>
</reference>
<dbReference type="EMBL" id="MFQR01000031">
    <property type="protein sequence ID" value="OGH84285.1"/>
    <property type="molecule type" value="Genomic_DNA"/>
</dbReference>
<accession>A0A1F6NKB7</accession>
<evidence type="ECO:0000313" key="3">
    <source>
        <dbReference type="Proteomes" id="UP000177803"/>
    </source>
</evidence>
<keyword evidence="1" id="KW-0472">Membrane</keyword>
<organism evidence="2 3">
    <name type="scientific">Candidatus Magasanikbacteria bacterium RIFOXYA2_FULL_44_8</name>
    <dbReference type="NCBI Taxonomy" id="1798696"/>
    <lineage>
        <taxon>Bacteria</taxon>
        <taxon>Candidatus Magasanikiibacteriota</taxon>
    </lineage>
</organism>